<evidence type="ECO:0000256" key="11">
    <source>
        <dbReference type="ARBA" id="ARBA00022982"/>
    </source>
</evidence>
<evidence type="ECO:0000256" key="12">
    <source>
        <dbReference type="ARBA" id="ARBA00022989"/>
    </source>
</evidence>
<dbReference type="InterPro" id="IPR048259">
    <property type="entry name" value="Cytochrome_b_N_euk/bac"/>
</dbReference>
<feature type="transmembrane region" description="Helical" evidence="20">
    <location>
        <begin position="288"/>
        <end position="308"/>
    </location>
</feature>
<dbReference type="InterPro" id="IPR027387">
    <property type="entry name" value="Cytb/b6-like_sf"/>
</dbReference>
<evidence type="ECO:0000256" key="6">
    <source>
        <dbReference type="ARBA" id="ARBA00022617"/>
    </source>
</evidence>
<dbReference type="GO" id="GO:0016491">
    <property type="term" value="F:oxidoreductase activity"/>
    <property type="evidence" value="ECO:0007669"/>
    <property type="project" value="UniProtKB-UniRule"/>
</dbReference>
<dbReference type="SUPFAM" id="SSF81648">
    <property type="entry name" value="a domain/subunit of cytochrome bc1 complex (Ubiquinol-cytochrome c reductase)"/>
    <property type="match status" value="1"/>
</dbReference>
<keyword evidence="9 19" id="KW-0479">Metal-binding</keyword>
<keyword evidence="6 19" id="KW-0349">Heme</keyword>
<feature type="domain" description="Cytochrome b/b6 C-terminal region profile" evidence="22">
    <location>
        <begin position="210"/>
        <end position="379"/>
    </location>
</feature>
<keyword evidence="15 20" id="KW-0496">Mitochondrion</keyword>
<feature type="binding site" evidence="18">
    <location>
        <position position="201"/>
    </location>
    <ligand>
        <name>a ubiquinone</name>
        <dbReference type="ChEBI" id="CHEBI:16389"/>
    </ligand>
</feature>
<keyword evidence="5 20" id="KW-0813">Transport</keyword>
<dbReference type="PIRSF" id="PIRSF038885">
    <property type="entry name" value="COB"/>
    <property type="match status" value="1"/>
</dbReference>
<feature type="transmembrane region" description="Helical" evidence="20">
    <location>
        <begin position="145"/>
        <end position="166"/>
    </location>
</feature>
<dbReference type="AlphaFoldDB" id="A0A068LAJ8"/>
<feature type="binding site" description="axial binding residue" evidence="19">
    <location>
        <position position="196"/>
    </location>
    <ligand>
        <name>heme b</name>
        <dbReference type="ChEBI" id="CHEBI:60344"/>
        <label>b566</label>
    </ligand>
    <ligandPart>
        <name>Fe</name>
        <dbReference type="ChEBI" id="CHEBI:18248"/>
    </ligandPart>
</feature>
<dbReference type="GO" id="GO:0046872">
    <property type="term" value="F:metal ion binding"/>
    <property type="evidence" value="ECO:0007669"/>
    <property type="project" value="UniProtKB-UniRule"/>
</dbReference>
<name>A0A068LAJ8_9TELE</name>
<feature type="binding site" description="axial binding residue" evidence="19">
    <location>
        <position position="182"/>
    </location>
    <ligand>
        <name>heme b</name>
        <dbReference type="ChEBI" id="CHEBI:60344"/>
        <label>b562</label>
    </ligand>
    <ligandPart>
        <name>Fe</name>
        <dbReference type="ChEBI" id="CHEBI:18248"/>
    </ligandPart>
</feature>
<feature type="transmembrane region" description="Helical" evidence="20">
    <location>
        <begin position="30"/>
        <end position="56"/>
    </location>
</feature>
<dbReference type="InterPro" id="IPR030689">
    <property type="entry name" value="Cytochrome_b"/>
</dbReference>
<keyword evidence="8 20" id="KW-0812">Transmembrane</keyword>
<feature type="transmembrane region" description="Helical" evidence="20">
    <location>
        <begin position="77"/>
        <end position="98"/>
    </location>
</feature>
<evidence type="ECO:0000256" key="18">
    <source>
        <dbReference type="PIRSR" id="PIRSR038885-1"/>
    </source>
</evidence>
<evidence type="ECO:0000256" key="15">
    <source>
        <dbReference type="ARBA" id="ARBA00023128"/>
    </source>
</evidence>
<comment type="similarity">
    <text evidence="17 20">Belongs to the cytochrome b family.</text>
</comment>
<comment type="cofactor">
    <cofactor evidence="19">
        <name>heme</name>
        <dbReference type="ChEBI" id="CHEBI:30413"/>
    </cofactor>
    <text evidence="19">Binds 2 heme groups non-covalently.</text>
</comment>
<protein>
    <recommendedName>
        <fullName evidence="4 20">Cytochrome b</fullName>
    </recommendedName>
</protein>
<evidence type="ECO:0000259" key="22">
    <source>
        <dbReference type="PROSITE" id="PS51003"/>
    </source>
</evidence>
<proteinExistence type="inferred from homology"/>
<dbReference type="Gene3D" id="1.20.810.10">
    <property type="entry name" value="Cytochrome Bc1 Complex, Chain C"/>
    <property type="match status" value="1"/>
</dbReference>
<feature type="transmembrane region" description="Helical" evidence="20">
    <location>
        <begin position="113"/>
        <end position="133"/>
    </location>
</feature>
<keyword evidence="14" id="KW-0830">Ubiquinone</keyword>
<evidence type="ECO:0000256" key="1">
    <source>
        <dbReference type="ARBA" id="ARBA00002566"/>
    </source>
</evidence>
<evidence type="ECO:0000256" key="19">
    <source>
        <dbReference type="PIRSR" id="PIRSR038885-2"/>
    </source>
</evidence>
<evidence type="ECO:0000256" key="2">
    <source>
        <dbReference type="ARBA" id="ARBA00004448"/>
    </source>
</evidence>
<dbReference type="GO" id="GO:0005743">
    <property type="term" value="C:mitochondrial inner membrane"/>
    <property type="evidence" value="ECO:0007669"/>
    <property type="project" value="UniProtKB-SubCell"/>
</dbReference>
<dbReference type="SUPFAM" id="SSF81342">
    <property type="entry name" value="Transmembrane di-heme cytochromes"/>
    <property type="match status" value="1"/>
</dbReference>
<dbReference type="InterPro" id="IPR036150">
    <property type="entry name" value="Cyt_b/b6_C_sf"/>
</dbReference>
<evidence type="ECO:0000256" key="7">
    <source>
        <dbReference type="ARBA" id="ARBA00022660"/>
    </source>
</evidence>
<comment type="function">
    <text evidence="1 20">Component of the ubiquinol-cytochrome c reductase complex (complex III or cytochrome b-c1 complex) that is part of the mitochondrial respiratory chain. The b-c1 complex mediates electron transfer from ubiquinol to cytochrome c. Contributes to the generation of a proton gradient across the mitochondrial membrane that is then used for ATP synthesis.</text>
</comment>
<dbReference type="FunFam" id="1.20.810.10:FF:000002">
    <property type="entry name" value="Cytochrome b"/>
    <property type="match status" value="1"/>
</dbReference>
<keyword evidence="10" id="KW-0999">Mitochondrion inner membrane</keyword>
<feature type="transmembrane region" description="Helical" evidence="20">
    <location>
        <begin position="178"/>
        <end position="200"/>
    </location>
</feature>
<evidence type="ECO:0000256" key="4">
    <source>
        <dbReference type="ARBA" id="ARBA00013531"/>
    </source>
</evidence>
<comment type="cofactor">
    <cofactor evidence="20">
        <name>heme b</name>
        <dbReference type="ChEBI" id="CHEBI:60344"/>
    </cofactor>
    <text evidence="20">Binds 2 heme groups non-covalently.</text>
</comment>
<dbReference type="EMBL" id="KJ696849">
    <property type="protein sequence ID" value="AIE42912.1"/>
    <property type="molecule type" value="Genomic_DNA"/>
</dbReference>
<keyword evidence="11 20" id="KW-0249">Electron transport</keyword>
<evidence type="ECO:0000256" key="5">
    <source>
        <dbReference type="ARBA" id="ARBA00022448"/>
    </source>
</evidence>
<evidence type="ECO:0000313" key="23">
    <source>
        <dbReference type="EMBL" id="AIE42912.1"/>
    </source>
</evidence>
<dbReference type="InterPro" id="IPR005798">
    <property type="entry name" value="Cyt_b/b6_C"/>
</dbReference>
<feature type="transmembrane region" description="Helical" evidence="20">
    <location>
        <begin position="320"/>
        <end position="341"/>
    </location>
</feature>
<evidence type="ECO:0000259" key="21">
    <source>
        <dbReference type="PROSITE" id="PS51002"/>
    </source>
</evidence>
<feature type="transmembrane region" description="Helical" evidence="20">
    <location>
        <begin position="347"/>
        <end position="372"/>
    </location>
</feature>
<feature type="transmembrane region" description="Helical" evidence="20">
    <location>
        <begin position="229"/>
        <end position="250"/>
    </location>
</feature>
<dbReference type="GO" id="GO:0045275">
    <property type="term" value="C:respiratory chain complex III"/>
    <property type="evidence" value="ECO:0007669"/>
    <property type="project" value="InterPro"/>
</dbReference>
<feature type="binding site" description="axial binding residue" evidence="19">
    <location>
        <position position="97"/>
    </location>
    <ligand>
        <name>heme b</name>
        <dbReference type="ChEBI" id="CHEBI:60344"/>
        <label>b566</label>
    </ligand>
    <ligandPart>
        <name>Fe</name>
        <dbReference type="ChEBI" id="CHEBI:18248"/>
    </ligandPart>
</feature>
<dbReference type="CDD" id="cd00290">
    <property type="entry name" value="cytochrome_b_C"/>
    <property type="match status" value="1"/>
</dbReference>
<reference evidence="23" key="1">
    <citation type="submission" date="2014-04" db="EMBL/GenBank/DDBJ databases">
        <title>The evolution of the placenta drives a shift in sexual selection in livebearing fish.</title>
        <authorList>
            <person name="Pollux B.J.A."/>
            <person name="Meredith R.W."/>
            <person name="Springer M.S."/>
            <person name="Reznick D.N."/>
        </authorList>
    </citation>
    <scope>NUCLEOTIDE SEQUENCE</scope>
</reference>
<dbReference type="GO" id="GO:0008121">
    <property type="term" value="F:quinol-cytochrome-c reductase activity"/>
    <property type="evidence" value="ECO:0007669"/>
    <property type="project" value="InterPro"/>
</dbReference>
<keyword evidence="16 20" id="KW-0472">Membrane</keyword>
<keyword evidence="13 19" id="KW-0408">Iron</keyword>
<accession>A0A068LAJ8</accession>
<dbReference type="Pfam" id="PF00033">
    <property type="entry name" value="Cytochrome_B"/>
    <property type="match status" value="1"/>
</dbReference>
<evidence type="ECO:0000256" key="16">
    <source>
        <dbReference type="ARBA" id="ARBA00023136"/>
    </source>
</evidence>
<dbReference type="PROSITE" id="PS51003">
    <property type="entry name" value="CYTB_CTER"/>
    <property type="match status" value="1"/>
</dbReference>
<evidence type="ECO:0000256" key="13">
    <source>
        <dbReference type="ARBA" id="ARBA00023004"/>
    </source>
</evidence>
<comment type="subcellular location">
    <subcellularLocation>
        <location evidence="2">Mitochondrion inner membrane</location>
        <topology evidence="2">Multi-pass membrane protein</topology>
    </subcellularLocation>
</comment>
<sequence>MANLRKTHPLLKIANDMLVDLPAPVNISAWWNFGSLLGLCLITQILTGLFLAMHYTSDISMAFSSVAHICRDVNYGWLIRNVHANGASFFFICIYLHIGRGLYYGSYLYKETWNIGVILFLLVMMTAFVGYVLPWGQMSFWGATVITNLLSAVPYVGNTLVQWIWGGFSVDNATLTRFFTFHFLFPFIIAAATLVHLIFLHETGSNNPIGLNSDTDKIPFHPYFTYKDLLGFVFLLTALTALSLFSPNLLGDPENFTPANPLVTPPHIKPEWYFLFAYAILRSIPNKLGGVLALLASILVLMVVPLLHTSKQQSLTFRPLTQILFWLLVADVAILTWIGGMPVEHPFIIIGQVASFLYFSLFLLLAPLTAWLENKILGW</sequence>
<evidence type="ECO:0000256" key="3">
    <source>
        <dbReference type="ARBA" id="ARBA00011660"/>
    </source>
</evidence>
<evidence type="ECO:0000256" key="10">
    <source>
        <dbReference type="ARBA" id="ARBA00022792"/>
    </source>
</evidence>
<evidence type="ECO:0000256" key="14">
    <source>
        <dbReference type="ARBA" id="ARBA00023075"/>
    </source>
</evidence>
<feature type="binding site" description="axial binding residue" evidence="19">
    <location>
        <position position="83"/>
    </location>
    <ligand>
        <name>heme b</name>
        <dbReference type="ChEBI" id="CHEBI:60344"/>
        <label>b562</label>
    </ligand>
    <ligandPart>
        <name>Fe</name>
        <dbReference type="ChEBI" id="CHEBI:18248"/>
    </ligandPart>
</feature>
<feature type="domain" description="Cytochrome b/b6 N-terminal region profile" evidence="21">
    <location>
        <begin position="1"/>
        <end position="209"/>
    </location>
</feature>
<dbReference type="InterPro" id="IPR005797">
    <property type="entry name" value="Cyt_b/b6_N"/>
</dbReference>
<dbReference type="InterPro" id="IPR016174">
    <property type="entry name" value="Di-haem_cyt_TM"/>
</dbReference>
<keyword evidence="7 20" id="KW-0679">Respiratory chain</keyword>
<dbReference type="CDD" id="cd00284">
    <property type="entry name" value="Cytochrome_b_N"/>
    <property type="match status" value="1"/>
</dbReference>
<dbReference type="GO" id="GO:0006122">
    <property type="term" value="P:mitochondrial electron transport, ubiquinol to cytochrome c"/>
    <property type="evidence" value="ECO:0007669"/>
    <property type="project" value="TreeGrafter"/>
</dbReference>
<geneLocation type="mitochondrion" evidence="23"/>
<evidence type="ECO:0000256" key="20">
    <source>
        <dbReference type="RuleBase" id="RU362117"/>
    </source>
</evidence>
<dbReference type="PANTHER" id="PTHR19271:SF16">
    <property type="entry name" value="CYTOCHROME B"/>
    <property type="match status" value="1"/>
</dbReference>
<dbReference type="Pfam" id="PF00032">
    <property type="entry name" value="Cytochrom_B_C"/>
    <property type="match status" value="1"/>
</dbReference>
<organism evidence="23">
    <name type="scientific">Xiphophorus alvarezi</name>
    <name type="common">Chiapas swordtail</name>
    <dbReference type="NCBI Taxonomy" id="32467"/>
    <lineage>
        <taxon>Eukaryota</taxon>
        <taxon>Metazoa</taxon>
        <taxon>Chordata</taxon>
        <taxon>Craniata</taxon>
        <taxon>Vertebrata</taxon>
        <taxon>Euteleostomi</taxon>
        <taxon>Actinopterygii</taxon>
        <taxon>Neopterygii</taxon>
        <taxon>Teleostei</taxon>
        <taxon>Neoteleostei</taxon>
        <taxon>Acanthomorphata</taxon>
        <taxon>Ovalentaria</taxon>
        <taxon>Atherinomorphae</taxon>
        <taxon>Cyprinodontiformes</taxon>
        <taxon>Poeciliidae</taxon>
        <taxon>Poeciliinae</taxon>
        <taxon>Xiphophorus</taxon>
    </lineage>
</organism>
<dbReference type="PANTHER" id="PTHR19271">
    <property type="entry name" value="CYTOCHROME B"/>
    <property type="match status" value="1"/>
</dbReference>
<gene>
    <name evidence="23" type="primary">cytb</name>
</gene>
<evidence type="ECO:0000256" key="8">
    <source>
        <dbReference type="ARBA" id="ARBA00022692"/>
    </source>
</evidence>
<evidence type="ECO:0000256" key="9">
    <source>
        <dbReference type="ARBA" id="ARBA00022723"/>
    </source>
</evidence>
<dbReference type="PROSITE" id="PS51002">
    <property type="entry name" value="CYTB_NTER"/>
    <property type="match status" value="1"/>
</dbReference>
<dbReference type="InterPro" id="IPR048260">
    <property type="entry name" value="Cytochrome_b_C_euk/bac"/>
</dbReference>
<keyword evidence="12 20" id="KW-1133">Transmembrane helix</keyword>
<comment type="subunit">
    <text evidence="3">The cytochrome bc1 complex contains 3 respiratory subunits (MT-CYB, CYC1 and UQCRFS1), 2 core proteins (UQCRC1 and UQCRC2) and probably 6 low-molecular weight proteins.</text>
</comment>
<evidence type="ECO:0000256" key="17">
    <source>
        <dbReference type="ARBA" id="ARBA00061233"/>
    </source>
</evidence>